<gene>
    <name evidence="1" type="ORF">A7P85_04410</name>
</gene>
<protein>
    <submittedName>
        <fullName evidence="1">Uncharacterized protein</fullName>
    </submittedName>
</protein>
<dbReference type="Proteomes" id="UP000078003">
    <property type="component" value="Unassembled WGS sequence"/>
</dbReference>
<sequence length="245" mass="27580">MSNDKYQSVELHISSLDEQVPLTPETTPIAELGGYISGLSKLLVGGEITESDLLFNGVTAGSTKIAVRTAKVEQLQQNLLALTDKQYLPIQAMLRKYGRQASLVGFDGFVKKLLPASEPFCYEVFQEETFRGEVIRIGGKDDTVPFMLLSERGESINLTVTSKELARRLAAHLYDFIECHGSGLLRINPETFQWQPVPGKFHIVDFEVLEEADYDRWLSQFQSIPSLWRETEEPLLLIEEIRGAD</sequence>
<evidence type="ECO:0000313" key="1">
    <source>
        <dbReference type="EMBL" id="OAM17106.1"/>
    </source>
</evidence>
<dbReference type="AlphaFoldDB" id="A0A1A9RDX2"/>
<accession>A0A1A9RDX2</accession>
<proteinExistence type="predicted"/>
<comment type="caution">
    <text evidence="1">The sequence shown here is derived from an EMBL/GenBank/DDBJ whole genome shotgun (WGS) entry which is preliminary data.</text>
</comment>
<name>A0A1A9RDX2_EIKCO</name>
<dbReference type="EMBL" id="LXSF01000003">
    <property type="protein sequence ID" value="OAM17106.1"/>
    <property type="molecule type" value="Genomic_DNA"/>
</dbReference>
<dbReference type="RefSeq" id="WP_064104335.1">
    <property type="nucleotide sequence ID" value="NZ_LXSF01000003.1"/>
</dbReference>
<reference evidence="2" key="1">
    <citation type="submission" date="2016-05" db="EMBL/GenBank/DDBJ databases">
        <title>Draft genome of Corynebacterium afermentans subsp. afermentans LCDC 88199T.</title>
        <authorList>
            <person name="Bernier A.-M."/>
            <person name="Bernard K."/>
        </authorList>
    </citation>
    <scope>NUCLEOTIDE SEQUENCE [LARGE SCALE GENOMIC DNA]</scope>
    <source>
        <strain evidence="2">NML01-0328</strain>
    </source>
</reference>
<evidence type="ECO:0000313" key="2">
    <source>
        <dbReference type="Proteomes" id="UP000078003"/>
    </source>
</evidence>
<organism evidence="1 2">
    <name type="scientific">Eikenella corrodens</name>
    <dbReference type="NCBI Taxonomy" id="539"/>
    <lineage>
        <taxon>Bacteria</taxon>
        <taxon>Pseudomonadati</taxon>
        <taxon>Pseudomonadota</taxon>
        <taxon>Betaproteobacteria</taxon>
        <taxon>Neisseriales</taxon>
        <taxon>Neisseriaceae</taxon>
        <taxon>Eikenella</taxon>
    </lineage>
</organism>